<dbReference type="EMBL" id="AAIURM010000135">
    <property type="protein sequence ID" value="ECI2867616.1"/>
    <property type="molecule type" value="Genomic_DNA"/>
</dbReference>
<feature type="non-terminal residue" evidence="1">
    <location>
        <position position="1"/>
    </location>
</feature>
<sequence length="35" mass="4349">GLDDRWQRMMAHFGWEEYLPDLERVEFLESYGQDE</sequence>
<reference evidence="1" key="1">
    <citation type="submission" date="2018-08" db="EMBL/GenBank/DDBJ databases">
        <authorList>
            <person name="Ashton P.M."/>
            <person name="Dallman T."/>
            <person name="Nair S."/>
            <person name="De Pinna E."/>
            <person name="Peters T."/>
            <person name="Grant K."/>
        </authorList>
    </citation>
    <scope>NUCLEOTIDE SEQUENCE [LARGE SCALE GENOMIC DNA]</scope>
    <source>
        <strain evidence="1">193386</strain>
    </source>
</reference>
<organism evidence="1">
    <name type="scientific">Salmonella enterica I</name>
    <dbReference type="NCBI Taxonomy" id="59201"/>
    <lineage>
        <taxon>Bacteria</taxon>
        <taxon>Pseudomonadati</taxon>
        <taxon>Pseudomonadota</taxon>
        <taxon>Gammaproteobacteria</taxon>
        <taxon>Enterobacterales</taxon>
        <taxon>Enterobacteriaceae</taxon>
        <taxon>Salmonella</taxon>
    </lineage>
</organism>
<name>A0A5Y3M6R5_SALET</name>
<proteinExistence type="predicted"/>
<accession>A0A5Y3M6R5</accession>
<evidence type="ECO:0000313" key="1">
    <source>
        <dbReference type="EMBL" id="ECI2867616.1"/>
    </source>
</evidence>
<protein>
    <submittedName>
        <fullName evidence="1">tRNA pseudouridine(65) synthase TruC</fullName>
    </submittedName>
</protein>
<dbReference type="AlphaFoldDB" id="A0A5Y3M6R5"/>
<gene>
    <name evidence="1" type="ORF">CQE41_26440</name>
</gene>
<comment type="caution">
    <text evidence="1">The sequence shown here is derived from an EMBL/GenBank/DDBJ whole genome shotgun (WGS) entry which is preliminary data.</text>
</comment>
<dbReference type="Proteomes" id="UP000839636">
    <property type="component" value="Unassembled WGS sequence"/>
</dbReference>